<proteinExistence type="predicted"/>
<dbReference type="InterPro" id="IPR036390">
    <property type="entry name" value="WH_DNA-bd_sf"/>
</dbReference>
<reference evidence="2 3" key="1">
    <citation type="submission" date="2024-09" db="EMBL/GenBank/DDBJ databases">
        <authorList>
            <person name="Zhang Z.-H."/>
        </authorList>
    </citation>
    <scope>NUCLEOTIDE SEQUENCE [LARGE SCALE GENOMIC DNA]</scope>
    <source>
        <strain evidence="2 3">HHTR114</strain>
    </source>
</reference>
<accession>A0ABW1KRM6</accession>
<evidence type="ECO:0000313" key="2">
    <source>
        <dbReference type="EMBL" id="MFC6034469.1"/>
    </source>
</evidence>
<dbReference type="SUPFAM" id="SSF51206">
    <property type="entry name" value="cAMP-binding domain-like"/>
    <property type="match status" value="1"/>
</dbReference>
<evidence type="ECO:0000313" key="3">
    <source>
        <dbReference type="Proteomes" id="UP001596116"/>
    </source>
</evidence>
<feature type="domain" description="Cyclic nucleotide-binding" evidence="1">
    <location>
        <begin position="24"/>
        <end position="149"/>
    </location>
</feature>
<dbReference type="Gene3D" id="1.10.10.10">
    <property type="entry name" value="Winged helix-like DNA-binding domain superfamily/Winged helix DNA-binding domain"/>
    <property type="match status" value="1"/>
</dbReference>
<protein>
    <submittedName>
        <fullName evidence="2">Crp/Fnr family transcriptional regulator</fullName>
    </submittedName>
</protein>
<dbReference type="CDD" id="cd00038">
    <property type="entry name" value="CAP_ED"/>
    <property type="match status" value="1"/>
</dbReference>
<organism evidence="2 3">
    <name type="scientific">Hyphococcus aureus</name>
    <dbReference type="NCBI Taxonomy" id="2666033"/>
    <lineage>
        <taxon>Bacteria</taxon>
        <taxon>Pseudomonadati</taxon>
        <taxon>Pseudomonadota</taxon>
        <taxon>Alphaproteobacteria</taxon>
        <taxon>Parvularculales</taxon>
        <taxon>Parvularculaceae</taxon>
        <taxon>Hyphococcus</taxon>
    </lineage>
</organism>
<keyword evidence="3" id="KW-1185">Reference proteome</keyword>
<dbReference type="Proteomes" id="UP001596116">
    <property type="component" value="Unassembled WGS sequence"/>
</dbReference>
<dbReference type="RefSeq" id="WP_379880207.1">
    <property type="nucleotide sequence ID" value="NZ_JBHPON010000001.1"/>
</dbReference>
<sequence length="240" mass="25468">MTAVSIQPAEIGPSQAQVLSRIAPFEDLPEAVLSLLSDQSETRDYSAGQTVFSLGQYDGAEFLVVLSGALRVSVTDGATGAMLIEEVSQGGIFGLEIAIADPDPSMFQQIAVTAEKDCKLALIDAAEFKSLAANRPSLMRNVAIHLASQLVAQRFRAMGAQAAPEQRVYAVLLECVERDAVSGAWKIDKMPKHRELADRAGVDEAAAAGAIAALIQEGVAQRNYPGLIVNDMSRLNQLAS</sequence>
<name>A0ABW1KRM6_9PROT</name>
<evidence type="ECO:0000259" key="1">
    <source>
        <dbReference type="PROSITE" id="PS50042"/>
    </source>
</evidence>
<dbReference type="PROSITE" id="PS50042">
    <property type="entry name" value="CNMP_BINDING_3"/>
    <property type="match status" value="1"/>
</dbReference>
<dbReference type="SMART" id="SM00100">
    <property type="entry name" value="cNMP"/>
    <property type="match status" value="1"/>
</dbReference>
<dbReference type="InterPro" id="IPR018490">
    <property type="entry name" value="cNMP-bd_dom_sf"/>
</dbReference>
<dbReference type="InterPro" id="IPR036388">
    <property type="entry name" value="WH-like_DNA-bd_sf"/>
</dbReference>
<comment type="caution">
    <text evidence="2">The sequence shown here is derived from an EMBL/GenBank/DDBJ whole genome shotgun (WGS) entry which is preliminary data.</text>
</comment>
<dbReference type="InterPro" id="IPR000595">
    <property type="entry name" value="cNMP-bd_dom"/>
</dbReference>
<dbReference type="InterPro" id="IPR014710">
    <property type="entry name" value="RmlC-like_jellyroll"/>
</dbReference>
<dbReference type="EMBL" id="JBHPON010000001">
    <property type="protein sequence ID" value="MFC6034469.1"/>
    <property type="molecule type" value="Genomic_DNA"/>
</dbReference>
<gene>
    <name evidence="2" type="ORF">ACFMB1_02875</name>
</gene>
<dbReference type="Pfam" id="PF00027">
    <property type="entry name" value="cNMP_binding"/>
    <property type="match status" value="1"/>
</dbReference>
<dbReference type="Gene3D" id="2.60.120.10">
    <property type="entry name" value="Jelly Rolls"/>
    <property type="match status" value="1"/>
</dbReference>
<dbReference type="SUPFAM" id="SSF46785">
    <property type="entry name" value="Winged helix' DNA-binding domain"/>
    <property type="match status" value="1"/>
</dbReference>